<dbReference type="EMBL" id="ADBV01006042">
    <property type="protein sequence ID" value="EJW78931.1"/>
    <property type="molecule type" value="Genomic_DNA"/>
</dbReference>
<dbReference type="Proteomes" id="UP000004810">
    <property type="component" value="Unassembled WGS sequence"/>
</dbReference>
<comment type="caution">
    <text evidence="1">The sequence shown here is derived from an EMBL/GenBank/DDBJ whole genome shotgun (WGS) entry which is preliminary data.</text>
</comment>
<evidence type="ECO:0000313" key="2">
    <source>
        <dbReference type="Proteomes" id="UP000004810"/>
    </source>
</evidence>
<reference evidence="2" key="1">
    <citation type="submission" date="2012-08" db="EMBL/GenBank/DDBJ databases">
        <title>The Genome Sequence of Wuchereria bancrofti.</title>
        <authorList>
            <person name="Nutman T.B."/>
            <person name="Fink D.L."/>
            <person name="Russ C."/>
            <person name="Young S."/>
            <person name="Zeng Q."/>
            <person name="Koehrsen M."/>
            <person name="Alvarado L."/>
            <person name="Berlin A."/>
            <person name="Chapman S.B."/>
            <person name="Chen Z."/>
            <person name="Freedman E."/>
            <person name="Gellesch M."/>
            <person name="Goldberg J."/>
            <person name="Griggs A."/>
            <person name="Gujja S."/>
            <person name="Heilman E.R."/>
            <person name="Heiman D."/>
            <person name="Hepburn T."/>
            <person name="Howarth C."/>
            <person name="Jen D."/>
            <person name="Larson L."/>
            <person name="Lewis B."/>
            <person name="Mehta T."/>
            <person name="Park D."/>
            <person name="Pearson M."/>
            <person name="Roberts A."/>
            <person name="Saif S."/>
            <person name="Shea T."/>
            <person name="Shenoy N."/>
            <person name="Sisk P."/>
            <person name="Stolte C."/>
            <person name="Sykes S."/>
            <person name="Walk T."/>
            <person name="White J."/>
            <person name="Yandava C."/>
            <person name="Haas B."/>
            <person name="Henn M.R."/>
            <person name="Nusbaum C."/>
            <person name="Birren B."/>
        </authorList>
    </citation>
    <scope>NUCLEOTIDE SEQUENCE [LARGE SCALE GENOMIC DNA]</scope>
    <source>
        <strain evidence="2">NA</strain>
    </source>
</reference>
<evidence type="ECO:0000313" key="1">
    <source>
        <dbReference type="EMBL" id="EJW78931.1"/>
    </source>
</evidence>
<proteinExistence type="predicted"/>
<dbReference type="AlphaFoldDB" id="J9E9A0"/>
<feature type="non-terminal residue" evidence="1">
    <location>
        <position position="1"/>
    </location>
</feature>
<accession>J9E9A0</accession>
<protein>
    <submittedName>
        <fullName evidence="1">Uncharacterized protein</fullName>
    </submittedName>
</protein>
<name>J9E9A0_WUCBA</name>
<gene>
    <name evidence="1" type="ORF">WUBG_10158</name>
</gene>
<sequence length="66" mass="7416">REWEYSPSLILCGASLAEKDCISLAKLRVVRLDGKWFFVRSSYYFLTLASVGCVSKLSLSHDGVDQ</sequence>
<organism evidence="1 2">
    <name type="scientific">Wuchereria bancrofti</name>
    <dbReference type="NCBI Taxonomy" id="6293"/>
    <lineage>
        <taxon>Eukaryota</taxon>
        <taxon>Metazoa</taxon>
        <taxon>Ecdysozoa</taxon>
        <taxon>Nematoda</taxon>
        <taxon>Chromadorea</taxon>
        <taxon>Rhabditida</taxon>
        <taxon>Spirurina</taxon>
        <taxon>Spiruromorpha</taxon>
        <taxon>Filarioidea</taxon>
        <taxon>Onchocercidae</taxon>
        <taxon>Wuchereria</taxon>
    </lineage>
</organism>